<dbReference type="Pfam" id="PF13961">
    <property type="entry name" value="DUF4219"/>
    <property type="match status" value="1"/>
</dbReference>
<evidence type="ECO:0000259" key="1">
    <source>
        <dbReference type="Pfam" id="PF13961"/>
    </source>
</evidence>
<evidence type="ECO:0000313" key="2">
    <source>
        <dbReference type="EMBL" id="RDX83729.1"/>
    </source>
</evidence>
<name>A0A371FZI6_MUCPR</name>
<sequence length="84" mass="9644">MTSDNLSLFQFPRLTNGNYNNWCRRMKALLGSQDAWEVVEKEGDLDEAMFEMVSNASTSKEAWEILKTSLEGVDKVKKVRLQTL</sequence>
<proteinExistence type="predicted"/>
<dbReference type="Proteomes" id="UP000257109">
    <property type="component" value="Unassembled WGS sequence"/>
</dbReference>
<dbReference type="AlphaFoldDB" id="A0A371FZI6"/>
<evidence type="ECO:0000313" key="3">
    <source>
        <dbReference type="Proteomes" id="UP000257109"/>
    </source>
</evidence>
<dbReference type="InterPro" id="IPR025314">
    <property type="entry name" value="DUF4219"/>
</dbReference>
<dbReference type="OrthoDB" id="8063676at2759"/>
<dbReference type="EMBL" id="QJKJ01007266">
    <property type="protein sequence ID" value="RDX83729.1"/>
    <property type="molecule type" value="Genomic_DNA"/>
</dbReference>
<reference evidence="2" key="1">
    <citation type="submission" date="2018-05" db="EMBL/GenBank/DDBJ databases">
        <title>Draft genome of Mucuna pruriens seed.</title>
        <authorList>
            <person name="Nnadi N.E."/>
            <person name="Vos R."/>
            <person name="Hasami M.H."/>
            <person name="Devisetty U.K."/>
            <person name="Aguiy J.C."/>
        </authorList>
    </citation>
    <scope>NUCLEOTIDE SEQUENCE [LARGE SCALE GENOMIC DNA]</scope>
    <source>
        <strain evidence="2">JCA_2017</strain>
    </source>
</reference>
<feature type="non-terminal residue" evidence="2">
    <location>
        <position position="1"/>
    </location>
</feature>
<feature type="domain" description="DUF4219" evidence="1">
    <location>
        <begin position="14"/>
        <end position="40"/>
    </location>
</feature>
<keyword evidence="3" id="KW-1185">Reference proteome</keyword>
<organism evidence="2 3">
    <name type="scientific">Mucuna pruriens</name>
    <name type="common">Velvet bean</name>
    <name type="synonym">Dolichos pruriens</name>
    <dbReference type="NCBI Taxonomy" id="157652"/>
    <lineage>
        <taxon>Eukaryota</taxon>
        <taxon>Viridiplantae</taxon>
        <taxon>Streptophyta</taxon>
        <taxon>Embryophyta</taxon>
        <taxon>Tracheophyta</taxon>
        <taxon>Spermatophyta</taxon>
        <taxon>Magnoliopsida</taxon>
        <taxon>eudicotyledons</taxon>
        <taxon>Gunneridae</taxon>
        <taxon>Pentapetalae</taxon>
        <taxon>rosids</taxon>
        <taxon>fabids</taxon>
        <taxon>Fabales</taxon>
        <taxon>Fabaceae</taxon>
        <taxon>Papilionoideae</taxon>
        <taxon>50 kb inversion clade</taxon>
        <taxon>NPAAA clade</taxon>
        <taxon>indigoferoid/millettioid clade</taxon>
        <taxon>Phaseoleae</taxon>
        <taxon>Mucuna</taxon>
    </lineage>
</organism>
<gene>
    <name evidence="2" type="ORF">CR513_35326</name>
</gene>
<accession>A0A371FZI6</accession>
<comment type="caution">
    <text evidence="2">The sequence shown here is derived from an EMBL/GenBank/DDBJ whole genome shotgun (WGS) entry which is preliminary data.</text>
</comment>
<protein>
    <recommendedName>
        <fullName evidence="1">DUF4219 domain-containing protein</fullName>
    </recommendedName>
</protein>